<organism evidence="2">
    <name type="scientific">Brassica cretica</name>
    <name type="common">Mustard</name>
    <dbReference type="NCBI Taxonomy" id="69181"/>
    <lineage>
        <taxon>Eukaryota</taxon>
        <taxon>Viridiplantae</taxon>
        <taxon>Streptophyta</taxon>
        <taxon>Embryophyta</taxon>
        <taxon>Tracheophyta</taxon>
        <taxon>Spermatophyta</taxon>
        <taxon>Magnoliopsida</taxon>
        <taxon>eudicotyledons</taxon>
        <taxon>Gunneridae</taxon>
        <taxon>Pentapetalae</taxon>
        <taxon>rosids</taxon>
        <taxon>malvids</taxon>
        <taxon>Brassicales</taxon>
        <taxon>Brassicaceae</taxon>
        <taxon>Brassiceae</taxon>
        <taxon>Brassica</taxon>
    </lineage>
</organism>
<dbReference type="AlphaFoldDB" id="A0A8S9LGE8"/>
<evidence type="ECO:0000313" key="2">
    <source>
        <dbReference type="EMBL" id="KAF2605097.1"/>
    </source>
</evidence>
<comment type="caution">
    <text evidence="2">The sequence shown here is derived from an EMBL/GenBank/DDBJ whole genome shotgun (WGS) entry which is preliminary data.</text>
</comment>
<evidence type="ECO:0000313" key="1">
    <source>
        <dbReference type="EMBL" id="KAF2565474.1"/>
    </source>
</evidence>
<protein>
    <submittedName>
        <fullName evidence="2">Uncharacterized protein</fullName>
    </submittedName>
</protein>
<dbReference type="Proteomes" id="UP000712281">
    <property type="component" value="Unassembled WGS sequence"/>
</dbReference>
<dbReference type="EMBL" id="QGKW02001911">
    <property type="protein sequence ID" value="KAF2565474.1"/>
    <property type="molecule type" value="Genomic_DNA"/>
</dbReference>
<reference evidence="2" key="1">
    <citation type="submission" date="2019-12" db="EMBL/GenBank/DDBJ databases">
        <title>Genome sequencing and annotation of Brassica cretica.</title>
        <authorList>
            <person name="Studholme D.J."/>
            <person name="Sarris P.F."/>
        </authorList>
    </citation>
    <scope>NUCLEOTIDE SEQUENCE</scope>
    <source>
        <strain evidence="1">PFS-001/15</strain>
        <strain evidence="2">PFS-102/07</strain>
        <tissue evidence="2">Leaf</tissue>
    </source>
</reference>
<dbReference type="EMBL" id="QGKY02000094">
    <property type="protein sequence ID" value="KAF2605097.1"/>
    <property type="molecule type" value="Genomic_DNA"/>
</dbReference>
<sequence>MKKVTSAAAKMPVKDERVAAAMTVDQIDGCRASCTTEASGRRQLRIIRRPLFCCNGEYVNGGHGPQDSAVAVALLLR</sequence>
<accession>A0A8S9LGE8</accession>
<gene>
    <name evidence="1" type="ORF">F2Q68_00027091</name>
    <name evidence="2" type="ORF">F2Q70_00027530</name>
</gene>
<proteinExistence type="predicted"/>
<name>A0A8S9LGE8_BRACR</name>